<dbReference type="InterPro" id="IPR056693">
    <property type="entry name" value="DUF7791"/>
</dbReference>
<dbReference type="SUPFAM" id="SSF52540">
    <property type="entry name" value="P-loop containing nucleoside triphosphate hydrolases"/>
    <property type="match status" value="1"/>
</dbReference>
<dbReference type="Pfam" id="PF25053">
    <property type="entry name" value="DUF7791"/>
    <property type="match status" value="1"/>
</dbReference>
<feature type="domain" description="DUF7791" evidence="3">
    <location>
        <begin position="464"/>
        <end position="574"/>
    </location>
</feature>
<dbReference type="Pfam" id="PF24883">
    <property type="entry name" value="NPHP3_N"/>
    <property type="match status" value="1"/>
</dbReference>
<name>A0AAN6WS23_9PEZI</name>
<organism evidence="4 5">
    <name type="scientific">Podospora australis</name>
    <dbReference type="NCBI Taxonomy" id="1536484"/>
    <lineage>
        <taxon>Eukaryota</taxon>
        <taxon>Fungi</taxon>
        <taxon>Dikarya</taxon>
        <taxon>Ascomycota</taxon>
        <taxon>Pezizomycotina</taxon>
        <taxon>Sordariomycetes</taxon>
        <taxon>Sordariomycetidae</taxon>
        <taxon>Sordariales</taxon>
        <taxon>Podosporaceae</taxon>
        <taxon>Podospora</taxon>
    </lineage>
</organism>
<dbReference type="AlphaFoldDB" id="A0AAN6WS23"/>
<dbReference type="Proteomes" id="UP001302126">
    <property type="component" value="Unassembled WGS sequence"/>
</dbReference>
<keyword evidence="1" id="KW-0677">Repeat</keyword>
<protein>
    <recommendedName>
        <fullName evidence="6">NACHT domain-containing protein</fullName>
    </recommendedName>
</protein>
<proteinExistence type="predicted"/>
<comment type="caution">
    <text evidence="4">The sequence shown here is derived from an EMBL/GenBank/DDBJ whole genome shotgun (WGS) entry which is preliminary data.</text>
</comment>
<evidence type="ECO:0000313" key="4">
    <source>
        <dbReference type="EMBL" id="KAK4185372.1"/>
    </source>
</evidence>
<gene>
    <name evidence="4" type="ORF">QBC35DRAFT_17484</name>
</gene>
<evidence type="ECO:0000259" key="3">
    <source>
        <dbReference type="Pfam" id="PF25053"/>
    </source>
</evidence>
<evidence type="ECO:0000259" key="2">
    <source>
        <dbReference type="Pfam" id="PF24883"/>
    </source>
</evidence>
<dbReference type="EMBL" id="MU864452">
    <property type="protein sequence ID" value="KAK4185372.1"/>
    <property type="molecule type" value="Genomic_DNA"/>
</dbReference>
<evidence type="ECO:0000256" key="1">
    <source>
        <dbReference type="ARBA" id="ARBA00022737"/>
    </source>
</evidence>
<evidence type="ECO:0000313" key="5">
    <source>
        <dbReference type="Proteomes" id="UP001302126"/>
    </source>
</evidence>
<dbReference type="PANTHER" id="PTHR10039:SF5">
    <property type="entry name" value="NACHT DOMAIN-CONTAINING PROTEIN"/>
    <property type="match status" value="1"/>
</dbReference>
<keyword evidence="5" id="KW-1185">Reference proteome</keyword>
<feature type="domain" description="Nephrocystin 3-like N-terminal" evidence="2">
    <location>
        <begin position="162"/>
        <end position="337"/>
    </location>
</feature>
<reference evidence="4" key="1">
    <citation type="journal article" date="2023" name="Mol. Phylogenet. Evol.">
        <title>Genome-scale phylogeny and comparative genomics of the fungal order Sordariales.</title>
        <authorList>
            <person name="Hensen N."/>
            <person name="Bonometti L."/>
            <person name="Westerberg I."/>
            <person name="Brannstrom I.O."/>
            <person name="Guillou S."/>
            <person name="Cros-Aarteil S."/>
            <person name="Calhoun S."/>
            <person name="Haridas S."/>
            <person name="Kuo A."/>
            <person name="Mondo S."/>
            <person name="Pangilinan J."/>
            <person name="Riley R."/>
            <person name="LaButti K."/>
            <person name="Andreopoulos B."/>
            <person name="Lipzen A."/>
            <person name="Chen C."/>
            <person name="Yan M."/>
            <person name="Daum C."/>
            <person name="Ng V."/>
            <person name="Clum A."/>
            <person name="Steindorff A."/>
            <person name="Ohm R.A."/>
            <person name="Martin F."/>
            <person name="Silar P."/>
            <person name="Natvig D.O."/>
            <person name="Lalanne C."/>
            <person name="Gautier V."/>
            <person name="Ament-Velasquez S.L."/>
            <person name="Kruys A."/>
            <person name="Hutchinson M.I."/>
            <person name="Powell A.J."/>
            <person name="Barry K."/>
            <person name="Miller A.N."/>
            <person name="Grigoriev I.V."/>
            <person name="Debuchy R."/>
            <person name="Gladieux P."/>
            <person name="Hiltunen Thoren M."/>
            <person name="Johannesson H."/>
        </authorList>
    </citation>
    <scope>NUCLEOTIDE SEQUENCE</scope>
    <source>
        <strain evidence="4">PSN309</strain>
    </source>
</reference>
<dbReference type="InterPro" id="IPR056884">
    <property type="entry name" value="NPHP3-like_N"/>
</dbReference>
<accession>A0AAN6WS23</accession>
<sequence>MMSIRKKSGIEELEAKIDRSCSAALLHLQMLLKEGQLAIQLELSGLQTDAQLHATEITKQLEALLSVVSSQSTYLKSQKDIKATIESVRATDLPETRILRRLFFPSLFSRYHQVREASAETFEWILADEEEELASETVTAVGDQGSPHQLDEGYRSGARSRLLAWLREDTGIFHVSGKMGAGKSTLMKFLIFHPRTLSELQRWASTRKLVVASFFFWRLGDKDQNSFTGLYRSVLFETLRQCPELIPQVFPDAYGVFTARSSEECIEELFFQPDHIALAFGKLLSLIPPEGYRLCLCIYALDEYGEDGQEDIDADDLVERLSKWTLNQGIKILASSRPQFDRYFRNDVRRIRLHELTRRDIFMFTKDLLMRHRDFETIRNHHEVLSSRVVSLANGVFLWADIAARSLYASISNRESIPTMLTKLDELPTKLSLLYEKLLEPLAGSDWIKACQLLCYEAYRAPHRYFNAISVSWLDHWDDPEFPMSSGPPLIYEVDVIKDKLEVAEIRLMTLTRGLMECQSVERQHIDGPIPLGNDQASDTESRDTLFNKKAVFFHRSVKDFVLQNKRISSTLSTPSTLNSDALFFRLRLAELWHGATTIQSPYNGGILNAGGWPQGGLRWDLPPELVDGYRRVIHYHLSLPADTRGSVNWTCQVSFSWAAKGVCLGQQFSLDHFLAYVCREPPSAKSICEDKKANKAPQLPDCSIREGHNLVEAQSCPRTESGHLSLLFTAAIGYHPKTVKFLLDNGYSASELMCRHVSLRAEMVPVWMAYLQLCAISERLTDDMDQIMGMLICSAKVEGEISVHLTECVDDDGCDYLSTHFRSATAYRAALAARLKAFVKYFPSGFKIRMVTAGGEEIEVSDIDWLTSGSSQLSYQVIRWGSFKLKFGKHSIKNEGRIGDPLPMIRLW</sequence>
<reference evidence="4" key="2">
    <citation type="submission" date="2023-05" db="EMBL/GenBank/DDBJ databases">
        <authorList>
            <consortium name="Lawrence Berkeley National Laboratory"/>
            <person name="Steindorff A."/>
            <person name="Hensen N."/>
            <person name="Bonometti L."/>
            <person name="Westerberg I."/>
            <person name="Brannstrom I.O."/>
            <person name="Guillou S."/>
            <person name="Cros-Aarteil S."/>
            <person name="Calhoun S."/>
            <person name="Haridas S."/>
            <person name="Kuo A."/>
            <person name="Mondo S."/>
            <person name="Pangilinan J."/>
            <person name="Riley R."/>
            <person name="Labutti K."/>
            <person name="Andreopoulos B."/>
            <person name="Lipzen A."/>
            <person name="Chen C."/>
            <person name="Yanf M."/>
            <person name="Daum C."/>
            <person name="Ng V."/>
            <person name="Clum A."/>
            <person name="Ohm R."/>
            <person name="Martin F."/>
            <person name="Silar P."/>
            <person name="Natvig D."/>
            <person name="Lalanne C."/>
            <person name="Gautier V."/>
            <person name="Ament-Velasquez S.L."/>
            <person name="Kruys A."/>
            <person name="Hutchinson M.I."/>
            <person name="Powell A.J."/>
            <person name="Barry K."/>
            <person name="Miller A.N."/>
            <person name="Grigoriev I.V."/>
            <person name="Debuchy R."/>
            <person name="Gladieux P."/>
            <person name="Thoren M.H."/>
            <person name="Johannesson H."/>
        </authorList>
    </citation>
    <scope>NUCLEOTIDE SEQUENCE</scope>
    <source>
        <strain evidence="4">PSN309</strain>
    </source>
</reference>
<dbReference type="PANTHER" id="PTHR10039">
    <property type="entry name" value="AMELOGENIN"/>
    <property type="match status" value="1"/>
</dbReference>
<evidence type="ECO:0008006" key="6">
    <source>
        <dbReference type="Google" id="ProtNLM"/>
    </source>
</evidence>
<dbReference type="InterPro" id="IPR027417">
    <property type="entry name" value="P-loop_NTPase"/>
</dbReference>